<reference evidence="1 2" key="1">
    <citation type="submission" date="2020-11" db="EMBL/GenBank/DDBJ databases">
        <title>Pedobacter endophytica, an endophytic bacteria isolated form Carex pumila.</title>
        <authorList>
            <person name="Peng Y."/>
            <person name="Jiang L."/>
            <person name="Lee J."/>
        </authorList>
    </citation>
    <scope>NUCLEOTIDE SEQUENCE [LARGE SCALE GENOMIC DNA]</scope>
    <source>
        <strain evidence="1 2">JBR3-12</strain>
    </source>
</reference>
<dbReference type="Proteomes" id="UP000594759">
    <property type="component" value="Chromosome"/>
</dbReference>
<dbReference type="SUPFAM" id="SSF52540">
    <property type="entry name" value="P-loop containing nucleoside triphosphate hydrolases"/>
    <property type="match status" value="1"/>
</dbReference>
<keyword evidence="2" id="KW-1185">Reference proteome</keyword>
<dbReference type="InterPro" id="IPR027417">
    <property type="entry name" value="P-loop_NTPase"/>
</dbReference>
<protein>
    <submittedName>
        <fullName evidence="1">Uncharacterized protein</fullName>
    </submittedName>
</protein>
<dbReference type="KEGG" id="pex:IZT61_02040"/>
<proteinExistence type="predicted"/>
<dbReference type="EMBL" id="CP064939">
    <property type="protein sequence ID" value="QPH40089.1"/>
    <property type="molecule type" value="Genomic_DNA"/>
</dbReference>
<accession>A0A7S9L078</accession>
<dbReference type="RefSeq" id="WP_196099545.1">
    <property type="nucleotide sequence ID" value="NZ_CP064939.1"/>
</dbReference>
<organism evidence="1 2">
    <name type="scientific">Pedobacter endophyticus</name>
    <dbReference type="NCBI Taxonomy" id="2789740"/>
    <lineage>
        <taxon>Bacteria</taxon>
        <taxon>Pseudomonadati</taxon>
        <taxon>Bacteroidota</taxon>
        <taxon>Sphingobacteriia</taxon>
        <taxon>Sphingobacteriales</taxon>
        <taxon>Sphingobacteriaceae</taxon>
        <taxon>Pedobacter</taxon>
    </lineage>
</organism>
<evidence type="ECO:0000313" key="2">
    <source>
        <dbReference type="Proteomes" id="UP000594759"/>
    </source>
</evidence>
<name>A0A7S9L078_9SPHI</name>
<gene>
    <name evidence="1" type="ORF">IZT61_02040</name>
</gene>
<sequence length="1335" mass="156764">MKSNLIPQYYQRYNTFDDLLNDKPTEINVFGSARKLETKDLLEFDQLFVIAEPGYGKTTLITQVLELLEKEQISYYYENGIRNDLEKNELPKDRPYFIFDALDENKDIIATFLRVFNHCREHGIKLIITNRTHYLPLIEHLLIEANFSFIRLLAFEDFQISEFMEMNLKSLDFSRDDIEKIVQNSKADTRKSILSVPRYLSEFCKYILHHKKQPSEITELRKSELFERVIYYKLEYEDKADKSNSNQKYLTKRVLERLSLVMEIHGLNQISKEDFITLLDLTDSNISLIFLNSIDLDTLLERVMKTTGDMLQFENSEFQEYLAAKELTRLGYRFQTIYDLMIEPELQIMRQNWIDVLSFAVDMEPEFVRPIITFIQTRKHEGIDDKLISILMDVPSKRFETVFQDQFFQTIFSYYSTKGKLIYQIYTQLSNFITPANTAILSPLYAENRLTDPVRHIQTNQILLIEALAKGGCLNDEQIDTWVSYLTKLVQKDELYSIHTTILYALIALHRPEPLLKLINKFEGKKDYLLNNLLHALTNMAPDEPKVIQLIKRIIIQGRNINNLESAINNITIAENIIAVFDTFCRITDGLKNDNFQYGNGFYRLFETIEALDDRKVDNAVRKFVLATYAQDQYAHYLPKICEQSLIYLIKKDRMVLKQIMPLKTFLSSVDELVRSMAIHIDVPTFQLIEAFLLKNNAEWRLDRVVHMAQNQLERMINHPLFTYLDKKYIQVWAKNKTHYVGKKEKTSLEQLRDYYLEDKKFFNPALIPFLVNKFDELEPQLGTDDRAELIEVIAMILESYKPDVFKIEIKEVKENQTSFSHNQDTWFHIELYFKAAYLLGEKKLIISYREKLLKTLPRIDIFEHQRKDMLQNLVKTISPITPKDVKLLYDFCMSRTDDMLALSARSLAEVAKTFKLDALNPVLFKLVQDPKVKSWEKEETLAAFGELARDKQDFANLKLIFEAPASSLKLRDVANAALITRFRDRDSILWRFKELRDRVRPFDTDHQYNGARGVSSFESEMDRPEFPVCFYGIEDPLIYAQMLELLTYSFSLRNGKLNFRYSVYLQQVIYSYFKTFVTAQVISDLKKVVGKFPVTEQTFSFSLQLDELIKDLQQKKKNPEPFIVAIQELNLILSKVYLPINSHSELRELILKVINTEIKNLIENEGFYRVSDQLKSSSAGSEPKLGEVLIQKTLKIALEKALMENGLRKSDIYREVESYEGLKYDYLISYGLYGPIMVELKLLHNSEIQNEKQRQGYRIKMTKYLNANFRQGIYLIFQTHDNPKQLLAYDKLLTEYQGLPDLDIPLLKCYKQLEISEQPAKDKKIVIKKHHKKT</sequence>
<evidence type="ECO:0000313" key="1">
    <source>
        <dbReference type="EMBL" id="QPH40089.1"/>
    </source>
</evidence>